<dbReference type="SUPFAM" id="SSF52402">
    <property type="entry name" value="Adenine nucleotide alpha hydrolases-like"/>
    <property type="match status" value="2"/>
</dbReference>
<feature type="domain" description="UspA" evidence="2">
    <location>
        <begin position="32"/>
        <end position="125"/>
    </location>
</feature>
<evidence type="ECO:0000313" key="3">
    <source>
        <dbReference type="EMBL" id="AQQ10178.1"/>
    </source>
</evidence>
<proteinExistence type="inferred from homology"/>
<sequence length="265" mass="30321">MFNTAVIKLDLKEPAEKLLEMAEFMQHFGTKTLHIISTADNHGNRKSINAKTEEAAEKFRSLGYSCQVHIRRGNPATQTLKLAEEIKADYIGLYWIPASVIRRALLGSVDAEILWRSSMPVFVYKRRRYLEKKKKLESLLYATDFQDTDSKVLPYLCHQKNPTVKLHLLHVGERAPDPYAEKQRRELAKKNLSRLAEKCSTAFESVEQIEVAGWPKRRILFQAWSKDVDLIVLGQSDKASTFEKILGSTAEAVVHKSRRNTLLIP</sequence>
<reference evidence="4" key="1">
    <citation type="submission" date="2017-02" db="EMBL/GenBank/DDBJ databases">
        <title>Comparative genomics and description of representatives of a novel lineage of planctomycetes thriving in anoxic sediments.</title>
        <authorList>
            <person name="Spring S."/>
            <person name="Bunk B."/>
            <person name="Sproer C."/>
            <person name="Klenk H.-P."/>
        </authorList>
    </citation>
    <scope>NUCLEOTIDE SEQUENCE [LARGE SCALE GENOMIC DNA]</scope>
    <source>
        <strain evidence="4">L21-RPul-D3</strain>
    </source>
</reference>
<dbReference type="OrthoDB" id="9777884at2"/>
<organism evidence="3 4">
    <name type="scientific">Sedimentisphaera cyanobacteriorum</name>
    <dbReference type="NCBI Taxonomy" id="1940790"/>
    <lineage>
        <taxon>Bacteria</taxon>
        <taxon>Pseudomonadati</taxon>
        <taxon>Planctomycetota</taxon>
        <taxon>Phycisphaerae</taxon>
        <taxon>Sedimentisphaerales</taxon>
        <taxon>Sedimentisphaeraceae</taxon>
        <taxon>Sedimentisphaera</taxon>
    </lineage>
</organism>
<dbReference type="InterPro" id="IPR006015">
    <property type="entry name" value="Universal_stress_UspA"/>
</dbReference>
<name>A0A1Q2HRU1_9BACT</name>
<evidence type="ECO:0000313" key="4">
    <source>
        <dbReference type="Proteomes" id="UP000188273"/>
    </source>
</evidence>
<dbReference type="EMBL" id="CP019633">
    <property type="protein sequence ID" value="AQQ10178.1"/>
    <property type="molecule type" value="Genomic_DNA"/>
</dbReference>
<dbReference type="KEGG" id="pbu:L21SP3_02006"/>
<dbReference type="PANTHER" id="PTHR46268">
    <property type="entry name" value="STRESS RESPONSE PROTEIN NHAX"/>
    <property type="match status" value="1"/>
</dbReference>
<dbReference type="Gene3D" id="3.40.50.620">
    <property type="entry name" value="HUPs"/>
    <property type="match status" value="2"/>
</dbReference>
<dbReference type="InterPro" id="IPR014729">
    <property type="entry name" value="Rossmann-like_a/b/a_fold"/>
</dbReference>
<dbReference type="RefSeq" id="WP_077541141.1">
    <property type="nucleotide sequence ID" value="NZ_CP019633.1"/>
</dbReference>
<evidence type="ECO:0000256" key="1">
    <source>
        <dbReference type="ARBA" id="ARBA00008791"/>
    </source>
</evidence>
<dbReference type="PANTHER" id="PTHR46268:SF26">
    <property type="entry name" value="UNIVERSAL STRESS PROTEIN MJ0577"/>
    <property type="match status" value="1"/>
</dbReference>
<protein>
    <submittedName>
        <fullName evidence="3">Universal stress protein F</fullName>
    </submittedName>
</protein>
<dbReference type="InterPro" id="IPR006016">
    <property type="entry name" value="UspA"/>
</dbReference>
<accession>A0A1Q2HRU1</accession>
<dbReference type="CDD" id="cd00293">
    <property type="entry name" value="USP-like"/>
    <property type="match status" value="2"/>
</dbReference>
<dbReference type="Pfam" id="PF00582">
    <property type="entry name" value="Usp"/>
    <property type="match status" value="2"/>
</dbReference>
<dbReference type="Proteomes" id="UP000188273">
    <property type="component" value="Chromosome"/>
</dbReference>
<keyword evidence="4" id="KW-1185">Reference proteome</keyword>
<dbReference type="STRING" id="1940790.L21SP3_02006"/>
<dbReference type="AlphaFoldDB" id="A0A1Q2HRU1"/>
<gene>
    <name evidence="3" type="ORF">L21SP3_02006</name>
</gene>
<evidence type="ECO:0000259" key="2">
    <source>
        <dbReference type="Pfam" id="PF00582"/>
    </source>
</evidence>
<comment type="similarity">
    <text evidence="1">Belongs to the universal stress protein A family.</text>
</comment>
<feature type="domain" description="UspA" evidence="2">
    <location>
        <begin position="139"/>
        <end position="264"/>
    </location>
</feature>
<dbReference type="PRINTS" id="PR01438">
    <property type="entry name" value="UNVRSLSTRESS"/>
</dbReference>